<proteinExistence type="predicted"/>
<protein>
    <submittedName>
        <fullName evidence="1">Uncharacterized protein</fullName>
    </submittedName>
</protein>
<dbReference type="AlphaFoldDB" id="A0A6C0KDF0"/>
<accession>A0A6C0KDF0</accession>
<dbReference type="EMBL" id="MN740853">
    <property type="protein sequence ID" value="QHU15211.1"/>
    <property type="molecule type" value="Genomic_DNA"/>
</dbReference>
<sequence length="69" mass="8136">MKATVATTIRWLRMTQVKNCHKLNNCKCADTLRKNILRIPNSDCCEIKIEKDINIIQKNYDRCFGNYTK</sequence>
<evidence type="ECO:0000313" key="1">
    <source>
        <dbReference type="EMBL" id="QHU15211.1"/>
    </source>
</evidence>
<reference evidence="1" key="1">
    <citation type="journal article" date="2020" name="Nature">
        <title>Giant virus diversity and host interactions through global metagenomics.</title>
        <authorList>
            <person name="Schulz F."/>
            <person name="Roux S."/>
            <person name="Paez-Espino D."/>
            <person name="Jungbluth S."/>
            <person name="Walsh D.A."/>
            <person name="Denef V.J."/>
            <person name="McMahon K.D."/>
            <person name="Konstantinidis K.T."/>
            <person name="Eloe-Fadrosh E.A."/>
            <person name="Kyrpides N.C."/>
            <person name="Woyke T."/>
        </authorList>
    </citation>
    <scope>NUCLEOTIDE SEQUENCE</scope>
    <source>
        <strain evidence="1">GVMAG-S-1102244-55</strain>
    </source>
</reference>
<name>A0A6C0KDF0_9ZZZZ</name>
<organism evidence="1">
    <name type="scientific">viral metagenome</name>
    <dbReference type="NCBI Taxonomy" id="1070528"/>
    <lineage>
        <taxon>unclassified sequences</taxon>
        <taxon>metagenomes</taxon>
        <taxon>organismal metagenomes</taxon>
    </lineage>
</organism>